<evidence type="ECO:0000256" key="2">
    <source>
        <dbReference type="ARBA" id="ARBA00022801"/>
    </source>
</evidence>
<dbReference type="Gene3D" id="3.90.226.10">
    <property type="entry name" value="2-enoyl-CoA Hydratase, Chain A, domain 1"/>
    <property type="match status" value="1"/>
</dbReference>
<evidence type="ECO:0000313" key="6">
    <source>
        <dbReference type="Proteomes" id="UP001162640"/>
    </source>
</evidence>
<dbReference type="Pfam" id="PF03572">
    <property type="entry name" value="Peptidase_S41"/>
    <property type="match status" value="1"/>
</dbReference>
<dbReference type="CDD" id="cd07560">
    <property type="entry name" value="Peptidase_S41_CPP"/>
    <property type="match status" value="1"/>
</dbReference>
<reference evidence="6" key="1">
    <citation type="journal article" date="2023" name="Commun. Biol.">
        <title>Genome analysis of Parmales, the sister group of diatoms, reveals the evolutionary specialization of diatoms from phago-mixotrophs to photoautotrophs.</title>
        <authorList>
            <person name="Ban H."/>
            <person name="Sato S."/>
            <person name="Yoshikawa S."/>
            <person name="Yamada K."/>
            <person name="Nakamura Y."/>
            <person name="Ichinomiya M."/>
            <person name="Sato N."/>
            <person name="Blanc-Mathieu R."/>
            <person name="Endo H."/>
            <person name="Kuwata A."/>
            <person name="Ogata H."/>
        </authorList>
    </citation>
    <scope>NUCLEOTIDE SEQUENCE [LARGE SCALE GENOMIC DNA]</scope>
</reference>
<comment type="caution">
    <text evidence="5">The sequence shown here is derived from an EMBL/GenBank/DDBJ whole genome shotgun (WGS) entry which is preliminary data.</text>
</comment>
<dbReference type="SMART" id="SM00245">
    <property type="entry name" value="TSPc"/>
    <property type="match status" value="1"/>
</dbReference>
<dbReference type="GO" id="GO:0004175">
    <property type="term" value="F:endopeptidase activity"/>
    <property type="evidence" value="ECO:0007669"/>
    <property type="project" value="TreeGrafter"/>
</dbReference>
<accession>A0A9W7BB80</accession>
<sequence>MGRRERGEHRNVSSNIGDSLSLRKFDRDTFKPVTVTAESSNGIRVLKIKSFAGTTKDEVLKGLNNMESGKILIDLRGNPGGLLPGGIDVAGLFLKEGDVIVSQVDKTNIKRTEKTLFDGEYSDPRKYPLEIIGDGNTASAAEVFTAAIVENGRGRLTTVGGKHTFGKGVVQTVRPLEGGGGIKVTVAKYLTPEGNDINKEGILGEGFKEECGEESVLCLETVKAWKMKVEE</sequence>
<dbReference type="Proteomes" id="UP001162640">
    <property type="component" value="Unassembled WGS sequence"/>
</dbReference>
<proteinExistence type="predicted"/>
<dbReference type="EMBL" id="BLQM01000400">
    <property type="protein sequence ID" value="GMH87761.1"/>
    <property type="molecule type" value="Genomic_DNA"/>
</dbReference>
<dbReference type="PANTHER" id="PTHR32060">
    <property type="entry name" value="TAIL-SPECIFIC PROTEASE"/>
    <property type="match status" value="1"/>
</dbReference>
<dbReference type="AlphaFoldDB" id="A0A9W7BB80"/>
<keyword evidence="1" id="KW-0645">Protease</keyword>
<name>A0A9W7BB80_9STRA</name>
<organism evidence="5 6">
    <name type="scientific">Triparma laevis f. inornata</name>
    <dbReference type="NCBI Taxonomy" id="1714386"/>
    <lineage>
        <taxon>Eukaryota</taxon>
        <taxon>Sar</taxon>
        <taxon>Stramenopiles</taxon>
        <taxon>Ochrophyta</taxon>
        <taxon>Bolidophyceae</taxon>
        <taxon>Parmales</taxon>
        <taxon>Triparmaceae</taxon>
        <taxon>Triparma</taxon>
    </lineage>
</organism>
<protein>
    <recommendedName>
        <fullName evidence="4">Tail specific protease domain-containing protein</fullName>
    </recommendedName>
</protein>
<dbReference type="GO" id="GO:0008236">
    <property type="term" value="F:serine-type peptidase activity"/>
    <property type="evidence" value="ECO:0007669"/>
    <property type="project" value="UniProtKB-KW"/>
</dbReference>
<dbReference type="SUPFAM" id="SSF52096">
    <property type="entry name" value="ClpP/crotonase"/>
    <property type="match status" value="1"/>
</dbReference>
<evidence type="ECO:0000259" key="4">
    <source>
        <dbReference type="SMART" id="SM00245"/>
    </source>
</evidence>
<dbReference type="InterPro" id="IPR005151">
    <property type="entry name" value="Tail-specific_protease"/>
</dbReference>
<dbReference type="GO" id="GO:0007165">
    <property type="term" value="P:signal transduction"/>
    <property type="evidence" value="ECO:0007669"/>
    <property type="project" value="TreeGrafter"/>
</dbReference>
<evidence type="ECO:0000256" key="3">
    <source>
        <dbReference type="ARBA" id="ARBA00022825"/>
    </source>
</evidence>
<keyword evidence="3" id="KW-0720">Serine protease</keyword>
<keyword evidence="2" id="KW-0378">Hydrolase</keyword>
<gene>
    <name evidence="5" type="ORF">TL16_g10954</name>
</gene>
<dbReference type="Gene3D" id="3.30.750.44">
    <property type="match status" value="1"/>
</dbReference>
<evidence type="ECO:0000256" key="1">
    <source>
        <dbReference type="ARBA" id="ARBA00022670"/>
    </source>
</evidence>
<evidence type="ECO:0000313" key="5">
    <source>
        <dbReference type="EMBL" id="GMH87761.1"/>
    </source>
</evidence>
<dbReference type="InterPro" id="IPR029045">
    <property type="entry name" value="ClpP/crotonase-like_dom_sf"/>
</dbReference>
<dbReference type="InterPro" id="IPR004447">
    <property type="entry name" value="Peptidase_S41A"/>
</dbReference>
<dbReference type="GO" id="GO:0006508">
    <property type="term" value="P:proteolysis"/>
    <property type="evidence" value="ECO:0007669"/>
    <property type="project" value="UniProtKB-KW"/>
</dbReference>
<dbReference type="PANTHER" id="PTHR32060:SF30">
    <property type="entry name" value="CARBOXY-TERMINAL PROCESSING PROTEASE CTPA"/>
    <property type="match status" value="1"/>
</dbReference>
<feature type="domain" description="Tail specific protease" evidence="4">
    <location>
        <begin position="15"/>
        <end position="209"/>
    </location>
</feature>